<dbReference type="PROSITE" id="PS51257">
    <property type="entry name" value="PROKAR_LIPOPROTEIN"/>
    <property type="match status" value="1"/>
</dbReference>
<feature type="region of interest" description="Disordered" evidence="3">
    <location>
        <begin position="27"/>
        <end position="69"/>
    </location>
</feature>
<sequence length="312" mass="34953">MKRDVLMVSLLSVLALGACQASDAPANQAAASSSQTEQATSQDHSGHSHEGHDHGEDSHDHTHDHSGEDHDHAFEVTKETLVGKEGEDYLVAHGDHYHKVPADKLTEEERKDFDDYLAAHPNLKADHEKALQVQAGYFDDADVADRTLADWQGDWQSVAPYLEDGTLDPVMEFKAVKSEGEKSAEDYKAYYQKGYQTDLKGIKIEGDQITFIKKDGSTATGTYRAEGSKILDYEKGNRGVRPLFTKVSGDEEAYNYVQFSDHHVAPSDHVNHFHIFVGNDSHEALFEEMDNWPTFYPKAWTGDQILEDQLHH</sequence>
<dbReference type="GeneID" id="92903445"/>
<dbReference type="SUPFAM" id="SSF50814">
    <property type="entry name" value="Lipocalins"/>
    <property type="match status" value="1"/>
</dbReference>
<evidence type="ECO:0000313" key="6">
    <source>
        <dbReference type="EMBL" id="AMB94179.1"/>
    </source>
</evidence>
<feature type="compositionally biased region" description="Low complexity" evidence="3">
    <location>
        <begin position="27"/>
        <end position="43"/>
    </location>
</feature>
<reference evidence="7" key="2">
    <citation type="submission" date="2016-01" db="EMBL/GenBank/DDBJ databases">
        <title>Six Aerococcus type strain genome sequencing and assembly using PacBio and Illumina Hiseq.</title>
        <authorList>
            <person name="Carkaci D."/>
            <person name="Dargis R."/>
            <person name="Nielsen X.C."/>
            <person name="Skovgaard O."/>
            <person name="Fuursted K."/>
            <person name="Christensen J.J."/>
        </authorList>
    </citation>
    <scope>NUCLEOTIDE SEQUENCE [LARGE SCALE GENOMIC DNA]</scope>
    <source>
        <strain evidence="7">CCUG43001</strain>
    </source>
</reference>
<feature type="chain" id="PRO_5039404878" description="ZinT domain-containing protein" evidence="4">
    <location>
        <begin position="22"/>
        <end position="312"/>
    </location>
</feature>
<evidence type="ECO:0000256" key="1">
    <source>
        <dbReference type="ARBA" id="ARBA00022729"/>
    </source>
</evidence>
<accession>A0A109RDS8</accession>
<keyword evidence="2" id="KW-0862">Zinc</keyword>
<dbReference type="GO" id="GO:0008270">
    <property type="term" value="F:zinc ion binding"/>
    <property type="evidence" value="ECO:0007669"/>
    <property type="project" value="InterPro"/>
</dbReference>
<evidence type="ECO:0000256" key="4">
    <source>
        <dbReference type="SAM" id="SignalP"/>
    </source>
</evidence>
<name>A0A109RDS8_9LACT</name>
<dbReference type="Proteomes" id="UP000069912">
    <property type="component" value="Chromosome"/>
</dbReference>
<dbReference type="Gene3D" id="2.40.128.20">
    <property type="match status" value="1"/>
</dbReference>
<dbReference type="InterPro" id="IPR037228">
    <property type="entry name" value="PhtA_dom_sf"/>
</dbReference>
<dbReference type="Pfam" id="PF09223">
    <property type="entry name" value="ZinT"/>
    <property type="match status" value="1"/>
</dbReference>
<keyword evidence="1 4" id="KW-0732">Signal</keyword>
<proteinExistence type="predicted"/>
<feature type="compositionally biased region" description="Basic and acidic residues" evidence="3">
    <location>
        <begin position="44"/>
        <end position="69"/>
    </location>
</feature>
<evidence type="ECO:0000256" key="2">
    <source>
        <dbReference type="ARBA" id="ARBA00022833"/>
    </source>
</evidence>
<dbReference type="InterPro" id="IPR006270">
    <property type="entry name" value="Strep_his_triad_rpt"/>
</dbReference>
<dbReference type="SUPFAM" id="SSF142887">
    <property type="entry name" value="PhtA domain-like"/>
    <property type="match status" value="1"/>
</dbReference>
<dbReference type="AlphaFoldDB" id="A0A109RDS8"/>
<dbReference type="InterPro" id="IPR015304">
    <property type="entry name" value="ZinT_dom"/>
</dbReference>
<dbReference type="Gene3D" id="3.10.50.90">
    <property type="match status" value="1"/>
</dbReference>
<feature type="signal peptide" evidence="4">
    <location>
        <begin position="1"/>
        <end position="21"/>
    </location>
</feature>
<evidence type="ECO:0000256" key="3">
    <source>
        <dbReference type="SAM" id="MobiDB-lite"/>
    </source>
</evidence>
<evidence type="ECO:0000313" key="7">
    <source>
        <dbReference type="Proteomes" id="UP000069912"/>
    </source>
</evidence>
<reference evidence="6 7" key="1">
    <citation type="journal article" date="2016" name="Genome Announc.">
        <title>Complete Genome Sequences of Aerococcus christensenii CCUG 28831T, Aerococcus sanguinicola CCUG 43001T, Aerococcus urinae CCUG 36881T, Aerococcus urinaeequi CCUG 28094T, Aerococcus urinaehominis CCUG 42038 BT, and Aerococcus viridans CCUG 4311T.</title>
        <authorList>
            <person name="Carkaci D."/>
            <person name="Dargis R."/>
            <person name="Nielsen X.C."/>
            <person name="Skovgaard O."/>
            <person name="Fuursted K."/>
            <person name="Christensen J.J."/>
        </authorList>
    </citation>
    <scope>NUCLEOTIDE SEQUENCE [LARGE SCALE GENOMIC DNA]</scope>
    <source>
        <strain evidence="6 7">CCUG43001</strain>
    </source>
</reference>
<dbReference type="RefSeq" id="WP_067974242.1">
    <property type="nucleotide sequence ID" value="NZ_CAJHKM010000001.1"/>
</dbReference>
<keyword evidence="7" id="KW-1185">Reference proteome</keyword>
<protein>
    <recommendedName>
        <fullName evidence="5">ZinT domain-containing protein</fullName>
    </recommendedName>
</protein>
<dbReference type="InterPro" id="IPR012674">
    <property type="entry name" value="Calycin"/>
</dbReference>
<gene>
    <name evidence="6" type="ORF">AWM72_05125</name>
</gene>
<dbReference type="EMBL" id="CP014160">
    <property type="protein sequence ID" value="AMB94179.1"/>
    <property type="molecule type" value="Genomic_DNA"/>
</dbReference>
<organism evidence="6 7">
    <name type="scientific">Aerococcus sanguinicola</name>
    <dbReference type="NCBI Taxonomy" id="119206"/>
    <lineage>
        <taxon>Bacteria</taxon>
        <taxon>Bacillati</taxon>
        <taxon>Bacillota</taxon>
        <taxon>Bacilli</taxon>
        <taxon>Lactobacillales</taxon>
        <taxon>Aerococcaceae</taxon>
        <taxon>Aerococcus</taxon>
    </lineage>
</organism>
<feature type="domain" description="ZinT" evidence="5">
    <location>
        <begin position="132"/>
        <end position="312"/>
    </location>
</feature>
<dbReference type="KEGG" id="asan:AWM72_05125"/>
<evidence type="ECO:0000259" key="5">
    <source>
        <dbReference type="Pfam" id="PF09223"/>
    </source>
</evidence>
<dbReference type="Pfam" id="PF04270">
    <property type="entry name" value="Strep_his_triad"/>
    <property type="match status" value="1"/>
</dbReference>